<dbReference type="EMBL" id="FOMW01000018">
    <property type="protein sequence ID" value="SFF10697.1"/>
    <property type="molecule type" value="Genomic_DNA"/>
</dbReference>
<proteinExistence type="predicted"/>
<protein>
    <submittedName>
        <fullName evidence="1">Uncharacterized protein</fullName>
    </submittedName>
</protein>
<dbReference type="AlphaFoldDB" id="A0A1I2G0W8"/>
<gene>
    <name evidence="1" type="ORF">SAMN04488523_11859</name>
</gene>
<dbReference type="Proteomes" id="UP000198977">
    <property type="component" value="Unassembled WGS sequence"/>
</dbReference>
<evidence type="ECO:0000313" key="2">
    <source>
        <dbReference type="Proteomes" id="UP000198977"/>
    </source>
</evidence>
<keyword evidence="2" id="KW-1185">Reference proteome</keyword>
<organism evidence="1 2">
    <name type="scientific">Sulfitobacter brevis</name>
    <dbReference type="NCBI Taxonomy" id="74348"/>
    <lineage>
        <taxon>Bacteria</taxon>
        <taxon>Pseudomonadati</taxon>
        <taxon>Pseudomonadota</taxon>
        <taxon>Alphaproteobacteria</taxon>
        <taxon>Rhodobacterales</taxon>
        <taxon>Roseobacteraceae</taxon>
        <taxon>Sulfitobacter</taxon>
    </lineage>
</organism>
<name>A0A1I2G0W8_9RHOB</name>
<reference evidence="1 2" key="1">
    <citation type="submission" date="2016-10" db="EMBL/GenBank/DDBJ databases">
        <authorList>
            <person name="de Groot N.N."/>
        </authorList>
    </citation>
    <scope>NUCLEOTIDE SEQUENCE [LARGE SCALE GENOMIC DNA]</scope>
    <source>
        <strain evidence="1 2">DSM 11443</strain>
    </source>
</reference>
<evidence type="ECO:0000313" key="1">
    <source>
        <dbReference type="EMBL" id="SFF10697.1"/>
    </source>
</evidence>
<accession>A0A1I2G0W8</accession>
<sequence length="224" mass="24334">MPPEGGYIIKATPNCKMIASWRDLLTLDLQCSAHDGGRKNSAESGSFSVKILTWTLASLTGVAFLAINCAASAQSVDDVPKIDSLTPLSEYLSRPDDSKVNSYPFIRCAGLFLGFNYYAGANLKPETSADLANNIKALRNTAILSNAQNMAKQRGQTLGDMSEEDIEAIGRETWVVINSIAFFYDDRFKMNFASSGAAFGEDAMVGEDFEICGEFSQAAIDYMQ</sequence>